<keyword evidence="3" id="KW-1185">Reference proteome</keyword>
<dbReference type="InterPro" id="IPR052519">
    <property type="entry name" value="Euk-type_GlcNAc_Kinase"/>
</dbReference>
<comment type="caution">
    <text evidence="2">The sequence shown here is derived from an EMBL/GenBank/DDBJ whole genome shotgun (WGS) entry which is preliminary data.</text>
</comment>
<dbReference type="PANTHER" id="PTHR43190:SF3">
    <property type="entry name" value="N-ACETYL-D-GLUCOSAMINE KINASE"/>
    <property type="match status" value="1"/>
</dbReference>
<dbReference type="InterPro" id="IPR043129">
    <property type="entry name" value="ATPase_NBD"/>
</dbReference>
<dbReference type="PANTHER" id="PTHR43190">
    <property type="entry name" value="N-ACETYL-D-GLUCOSAMINE KINASE"/>
    <property type="match status" value="1"/>
</dbReference>
<dbReference type="InterPro" id="IPR002731">
    <property type="entry name" value="ATPase_BadF"/>
</dbReference>
<sequence length="291" mass="31426">MTNAKWIVGIDGGGTRCRARLESVDGRLITETEAGPANVAQNAEQAYRSVLQVCEQVMQCIPQEDRTAVYVVAGLAGLNIDKYAAIAQQWTLPFDQVRYTTDMHIACAGAHLQQNGALIITGTGSSAYVRTDSIETTLGGHGFPLGDEASGAWLGWQALQSTLHTLDGLKEHNDLAEQVCATLSLHTAQELVAHALHFRSVDYAALAPLVTHQAARDEPVSREIMQKGCDYLTRLFTRIQACNPGRIAMTGGLAPVWRPWLSQHVQAGLSEPLATPTQGAIWLAQSTLTPM</sequence>
<dbReference type="Gene3D" id="3.30.420.40">
    <property type="match status" value="2"/>
</dbReference>
<reference evidence="2 3" key="1">
    <citation type="submission" date="2020-04" db="EMBL/GenBank/DDBJ databases">
        <title>Salinimonas sp. HHU 13199.</title>
        <authorList>
            <person name="Cui X."/>
            <person name="Zhang D."/>
        </authorList>
    </citation>
    <scope>NUCLEOTIDE SEQUENCE [LARGE SCALE GENOMIC DNA]</scope>
    <source>
        <strain evidence="2 3">HHU 13199</strain>
    </source>
</reference>
<dbReference type="Pfam" id="PF01869">
    <property type="entry name" value="BcrAD_BadFG"/>
    <property type="match status" value="1"/>
</dbReference>
<evidence type="ECO:0000259" key="1">
    <source>
        <dbReference type="Pfam" id="PF01869"/>
    </source>
</evidence>
<evidence type="ECO:0000313" key="3">
    <source>
        <dbReference type="Proteomes" id="UP000624419"/>
    </source>
</evidence>
<name>A0ABR8LH82_9ALTE</name>
<proteinExistence type="predicted"/>
<feature type="domain" description="ATPase BadF/BadG/BcrA/BcrD type" evidence="1">
    <location>
        <begin position="8"/>
        <end position="254"/>
    </location>
</feature>
<dbReference type="CDD" id="cd24082">
    <property type="entry name" value="ASKHA_NBD_GspK-like"/>
    <property type="match status" value="1"/>
</dbReference>
<dbReference type="Proteomes" id="UP000624419">
    <property type="component" value="Unassembled WGS sequence"/>
</dbReference>
<evidence type="ECO:0000313" key="2">
    <source>
        <dbReference type="EMBL" id="MBD3585599.1"/>
    </source>
</evidence>
<protein>
    <recommendedName>
        <fullName evidence="1">ATPase BadF/BadG/BcrA/BcrD type domain-containing protein</fullName>
    </recommendedName>
</protein>
<dbReference type="RefSeq" id="WP_191023822.1">
    <property type="nucleotide sequence ID" value="NZ_JABBXD010000003.1"/>
</dbReference>
<organism evidence="2 3">
    <name type="scientific">Salinimonas profundi</name>
    <dbReference type="NCBI Taxonomy" id="2729140"/>
    <lineage>
        <taxon>Bacteria</taxon>
        <taxon>Pseudomonadati</taxon>
        <taxon>Pseudomonadota</taxon>
        <taxon>Gammaproteobacteria</taxon>
        <taxon>Alteromonadales</taxon>
        <taxon>Alteromonadaceae</taxon>
        <taxon>Alteromonas/Salinimonas group</taxon>
        <taxon>Salinimonas</taxon>
    </lineage>
</organism>
<accession>A0ABR8LH82</accession>
<gene>
    <name evidence="2" type="ORF">HHX48_07630</name>
</gene>
<dbReference type="SUPFAM" id="SSF53067">
    <property type="entry name" value="Actin-like ATPase domain"/>
    <property type="match status" value="2"/>
</dbReference>
<dbReference type="EMBL" id="JABBXD010000003">
    <property type="protein sequence ID" value="MBD3585599.1"/>
    <property type="molecule type" value="Genomic_DNA"/>
</dbReference>